<dbReference type="KEGG" id="srm:SRM_02791"/>
<organism evidence="2 3">
    <name type="scientific">Salinibacter ruber (strain M8)</name>
    <dbReference type="NCBI Taxonomy" id="761659"/>
    <lineage>
        <taxon>Bacteria</taxon>
        <taxon>Pseudomonadati</taxon>
        <taxon>Rhodothermota</taxon>
        <taxon>Rhodothermia</taxon>
        <taxon>Rhodothermales</taxon>
        <taxon>Salinibacteraceae</taxon>
        <taxon>Salinibacter</taxon>
    </lineage>
</organism>
<reference evidence="2 3" key="1">
    <citation type="journal article" date="2010" name="ISME J.">
        <title>Fine-scale evolution: genomic, phenotypic and ecological differentiation in two coexisting Salinibacter ruber strains.</title>
        <authorList>
            <person name="Pena A."/>
            <person name="Teeling H."/>
            <person name="Huerta-Cepas J."/>
            <person name="Santos F."/>
            <person name="Yarza P."/>
            <person name="Brito-Echeverria J."/>
            <person name="Lucio M."/>
            <person name="Schmitt-Kopplin P."/>
            <person name="Meseguer I."/>
            <person name="Schenowitz C."/>
            <person name="Dossat C."/>
            <person name="Barbe V."/>
            <person name="Dopazo J."/>
            <person name="Rossello-Mora R."/>
            <person name="Schuler M."/>
            <person name="Glockner F.O."/>
            <person name="Amann R."/>
            <person name="Gabaldon T."/>
            <person name="Anton J."/>
        </authorList>
    </citation>
    <scope>NUCLEOTIDE SEQUENCE [LARGE SCALE GENOMIC DNA]</scope>
    <source>
        <strain evidence="2 3">M8</strain>
    </source>
</reference>
<name>D5HCF7_SALRM</name>
<keyword evidence="1" id="KW-0812">Transmembrane</keyword>
<keyword evidence="1" id="KW-0472">Membrane</keyword>
<reference evidence="3" key="2">
    <citation type="submission" date="2010-04" db="EMBL/GenBank/DDBJ databases">
        <title>Genome sequence of Salinibacter ruber M8.</title>
        <authorList>
            <consortium name="Genoscope"/>
        </authorList>
    </citation>
    <scope>NUCLEOTIDE SEQUENCE [LARGE SCALE GENOMIC DNA]</scope>
    <source>
        <strain evidence="3">M8</strain>
    </source>
</reference>
<accession>D5HCF7</accession>
<evidence type="ECO:0000313" key="2">
    <source>
        <dbReference type="EMBL" id="CBH25712.1"/>
    </source>
</evidence>
<feature type="transmembrane region" description="Helical" evidence="1">
    <location>
        <begin position="172"/>
        <end position="194"/>
    </location>
</feature>
<sequence>MIDSGRMQRRMRGWTWIGGPLLVVLGLLHAGGHPARAQSEPRVEARVSADSVKIGERFTLTLVAARAADRDVMFPSVDAGSAVFGDLHAVRRGAVRTRRSSTARRVDSVAYEVTTFALDSARVPVLPVRLASGGDTTVVGTPPRTVPVVSVVGPDAEALRTPAALIPFPRPAWVWGLLGLLTAAVLGGGAYGWWRWRTHDQDGPDAPDPERAYEAASAQLRRLERRHPSGPEAAKAFYVDLTEALRVYLVRRVGVRALEQTTAEVVAALRRRPEVREETIQRLRAVLEQADLVKFADAQPPPAESQAVLDDAQAVLDALEATRRRDEARATDDASSSA</sequence>
<evidence type="ECO:0008006" key="4">
    <source>
        <dbReference type="Google" id="ProtNLM"/>
    </source>
</evidence>
<protein>
    <recommendedName>
        <fullName evidence="4">Protein BatD</fullName>
    </recommendedName>
</protein>
<proteinExistence type="predicted"/>
<keyword evidence="1" id="KW-1133">Transmembrane helix</keyword>
<dbReference type="Proteomes" id="UP000000933">
    <property type="component" value="Chromosome"/>
</dbReference>
<dbReference type="AlphaFoldDB" id="D5HCF7"/>
<evidence type="ECO:0000313" key="3">
    <source>
        <dbReference type="Proteomes" id="UP000000933"/>
    </source>
</evidence>
<gene>
    <name evidence="2" type="ordered locus">SRM_02791</name>
</gene>
<dbReference type="HOGENOM" id="CLU_821092_0_0_10"/>
<dbReference type="EMBL" id="FP565814">
    <property type="protein sequence ID" value="CBH25712.1"/>
    <property type="molecule type" value="Genomic_DNA"/>
</dbReference>
<evidence type="ECO:0000256" key="1">
    <source>
        <dbReference type="SAM" id="Phobius"/>
    </source>
</evidence>